<feature type="region of interest" description="Disordered" evidence="1">
    <location>
        <begin position="548"/>
        <end position="597"/>
    </location>
</feature>
<feature type="compositionally biased region" description="Polar residues" evidence="1">
    <location>
        <begin position="562"/>
        <end position="594"/>
    </location>
</feature>
<evidence type="ECO:0000256" key="1">
    <source>
        <dbReference type="SAM" id="MobiDB-lite"/>
    </source>
</evidence>
<evidence type="ECO:0000313" key="3">
    <source>
        <dbReference type="Proteomes" id="UP001220324"/>
    </source>
</evidence>
<feature type="compositionally biased region" description="Polar residues" evidence="1">
    <location>
        <begin position="290"/>
        <end position="312"/>
    </location>
</feature>
<evidence type="ECO:0000313" key="2">
    <source>
        <dbReference type="EMBL" id="KAJ5541609.1"/>
    </source>
</evidence>
<accession>A0AAD6CX38</accession>
<comment type="caution">
    <text evidence="2">The sequence shown here is derived from an EMBL/GenBank/DDBJ whole genome shotgun (WGS) entry which is preliminary data.</text>
</comment>
<feature type="compositionally biased region" description="Polar residues" evidence="1">
    <location>
        <begin position="168"/>
        <end position="179"/>
    </location>
</feature>
<dbReference type="Proteomes" id="UP001220324">
    <property type="component" value="Unassembled WGS sequence"/>
</dbReference>
<feature type="compositionally biased region" description="Polar residues" evidence="1">
    <location>
        <begin position="110"/>
        <end position="122"/>
    </location>
</feature>
<reference evidence="2 3" key="1">
    <citation type="journal article" date="2023" name="IMA Fungus">
        <title>Comparative genomic study of the Penicillium genus elucidates a diverse pangenome and 15 lateral gene transfer events.</title>
        <authorList>
            <person name="Petersen C."/>
            <person name="Sorensen T."/>
            <person name="Nielsen M.R."/>
            <person name="Sondergaard T.E."/>
            <person name="Sorensen J.L."/>
            <person name="Fitzpatrick D.A."/>
            <person name="Frisvad J.C."/>
            <person name="Nielsen K.L."/>
        </authorList>
    </citation>
    <scope>NUCLEOTIDE SEQUENCE [LARGE SCALE GENOMIC DNA]</scope>
    <source>
        <strain evidence="2 3">IBT 35679</strain>
    </source>
</reference>
<protein>
    <submittedName>
        <fullName evidence="2">Uncharacterized protein</fullName>
    </submittedName>
</protein>
<keyword evidence="3" id="KW-1185">Reference proteome</keyword>
<organism evidence="2 3">
    <name type="scientific">Penicillium frequentans</name>
    <dbReference type="NCBI Taxonomy" id="3151616"/>
    <lineage>
        <taxon>Eukaryota</taxon>
        <taxon>Fungi</taxon>
        <taxon>Dikarya</taxon>
        <taxon>Ascomycota</taxon>
        <taxon>Pezizomycotina</taxon>
        <taxon>Eurotiomycetes</taxon>
        <taxon>Eurotiomycetidae</taxon>
        <taxon>Eurotiales</taxon>
        <taxon>Aspergillaceae</taxon>
        <taxon>Penicillium</taxon>
    </lineage>
</organism>
<dbReference type="EMBL" id="JAQIZZ010000005">
    <property type="protein sequence ID" value="KAJ5541609.1"/>
    <property type="molecule type" value="Genomic_DNA"/>
</dbReference>
<feature type="region of interest" description="Disordered" evidence="1">
    <location>
        <begin position="1"/>
        <end position="122"/>
    </location>
</feature>
<proteinExistence type="predicted"/>
<feature type="compositionally biased region" description="Basic and acidic residues" evidence="1">
    <location>
        <begin position="151"/>
        <end position="167"/>
    </location>
</feature>
<feature type="compositionally biased region" description="Basic and acidic residues" evidence="1">
    <location>
        <begin position="208"/>
        <end position="235"/>
    </location>
</feature>
<feature type="compositionally biased region" description="Basic and acidic residues" evidence="1">
    <location>
        <begin position="273"/>
        <end position="284"/>
    </location>
</feature>
<feature type="compositionally biased region" description="Basic residues" evidence="1">
    <location>
        <begin position="197"/>
        <end position="206"/>
    </location>
</feature>
<feature type="compositionally biased region" description="Basic and acidic residues" evidence="1">
    <location>
        <begin position="329"/>
        <end position="342"/>
    </location>
</feature>
<name>A0AAD6CX38_9EURO</name>
<dbReference type="AlphaFoldDB" id="A0AAD6CX38"/>
<feature type="region of interest" description="Disordered" evidence="1">
    <location>
        <begin position="143"/>
        <end position="342"/>
    </location>
</feature>
<gene>
    <name evidence="2" type="ORF">N7494_006685</name>
</gene>
<feature type="region of interest" description="Disordered" evidence="1">
    <location>
        <begin position="411"/>
        <end position="446"/>
    </location>
</feature>
<feature type="compositionally biased region" description="Low complexity" evidence="1">
    <location>
        <begin position="1"/>
        <end position="18"/>
    </location>
</feature>
<sequence>MGNNRGSGSRRASRPGKGNLHHSPTDVIGPVPRSAASKGKTGTGEPEKGRQKTRNPQQKLELATLPLVKDPPKLASQDGATDSCYATTKHVIPNAPQQLQSEGLGPVPQKNKSATEISDTHQPISSIRSIGIDTQLKAVADANGNAPITKKSRDTKQHINGSTEDKGSTTQIEKFQPKTNFRRLTLSLPRKPESRGKRSARKKNTLHPKTEVDWNEDLRPTDDENSCHANSKDEGTSVSSPDPEPTYVDGEILNHKRRGSDAETNSGKRRKPVERIANIRRESSRPPQLHLTSLTAERTMSLQPGSIASNTKVDPLPGQRPQDSLSAQKSHESNKNEPAIRQHEIIEITSSPVVSVPTSSDPGIDVLRGQTYRVIGTSSNGRGKTVGQKLADALHGVQLHSQLRPAVETTLHSTHKEHDGSSRQEAASPSSRMPTTDGSQSQDPQVLNHSIKQTQVSLDVRQQRQGFSEALQLTRATPFPSKMTNLCNTDGSEIFAKRQGSLAGRDFVHIEIGRDGVDDHNPTRNNLQDNHAQGSLEIVDAMQDPQQGDIQHPRAVSEYDPDSSSQNSPETGTKTLPATYFRSRNNGTHQTPESQKPLLRLQTPIQATASILGGFKTALKSSIVDSKGSPRLMLQGNLATDKVHLPLKDVQLPSDVDIPDPSSSNYDKDSDGYPLDSSEDEVSWSKYQRDMFMEYGFQTASTKKSRAQSPPPKGAFNTENKNEVLDRQNTKGFTVEPVPGASIISQCHAHGIDQNRTAEIEPGPNQVLTDELRAYAGRDAVAPLSTEIIMPSKAVPEAQRLSQSGESNPLDWITSLQAAQKSAHDLLLETNRRLSSQLAAEQETIRQVLHIYRKGCNRILDDLFQAQQVRMGLYQQQMTAVKEQHRQICQELVLGLQDLDHRVQGE</sequence>
<feature type="region of interest" description="Disordered" evidence="1">
    <location>
        <begin position="652"/>
        <end position="680"/>
    </location>
</feature>
<feature type="compositionally biased region" description="Low complexity" evidence="1">
    <location>
        <begin position="653"/>
        <end position="664"/>
    </location>
</feature>
<feature type="compositionally biased region" description="Polar residues" evidence="1">
    <location>
        <begin position="423"/>
        <end position="446"/>
    </location>
</feature>
<feature type="region of interest" description="Disordered" evidence="1">
    <location>
        <begin position="699"/>
        <end position="719"/>
    </location>
</feature>